<dbReference type="EC" id="1.8.1.2" evidence="15"/>
<dbReference type="PROSITE" id="PS00365">
    <property type="entry name" value="NIR_SIR"/>
    <property type="match status" value="1"/>
</dbReference>
<evidence type="ECO:0000256" key="13">
    <source>
        <dbReference type="ARBA" id="ARBA00057160"/>
    </source>
</evidence>
<evidence type="ECO:0000256" key="16">
    <source>
        <dbReference type="SAM" id="MobiDB-lite"/>
    </source>
</evidence>
<keyword evidence="9 15" id="KW-0408">Iron</keyword>
<keyword evidence="3 15" id="KW-0004">4Fe-4S</keyword>
<evidence type="ECO:0000256" key="1">
    <source>
        <dbReference type="ARBA" id="ARBA00004774"/>
    </source>
</evidence>
<dbReference type="GO" id="GO:0000103">
    <property type="term" value="P:sulfate assimilation"/>
    <property type="evidence" value="ECO:0007669"/>
    <property type="project" value="UniProtKB-UniRule"/>
</dbReference>
<evidence type="ECO:0000256" key="14">
    <source>
        <dbReference type="ARBA" id="ARBA00062253"/>
    </source>
</evidence>
<accession>A0A7Y0LCK4</accession>
<dbReference type="SUPFAM" id="SSF56014">
    <property type="entry name" value="Nitrite and sulphite reductase 4Fe-4S domain-like"/>
    <property type="match status" value="2"/>
</dbReference>
<sequence>MSAVKTYQPLPAQGPLKGEGPINVEGKLADNERLKRESNFLRGTIEQDLGDRMTGGFSADNFQLIRFHGMYQQDDRDIRAERQKQKLEPMHNVMLRARMPGGIIKPEQWLAIDKFAEESTTYGSIRLTTRQTFQFHGVLKPNIKLMHQTLNSIGIDSIATAGDVNRNVLCTSNPVESELHQEAYEWATKISEHLLPKTKAYAEIWLNGEKQETTEEPILGSNYLPRKFKTTVVIPPQNDVDVHANDLNFVAIAEAGKLVGFNVLVGGGLAMTHGDKSTYPRRADDFGFVALDKVLDVAAAVVTTQRDWGNRVNRKNAKTKYTLDRVGVDVFKAEVEKRAGVEFSDSRPYEFTGRGDRFGWVKGIDGKHHLTLFIENGRILDFAGKPLKTGVREIAKVHKGDFRMTANQNLVVAGVEVADKAQIEALAVEHGLLEASTSAQRQNSMACVAFPTCPLAMAEAERYLPGLVDDVEGLLAKHNVADEHIILRVTGCPNGCGRAMLAEVGLVGKGPGKYNVYLGGNTGGTRIPKLYKENIDEKTIISELDGLIGRWASERNSDENDQQESFGDFVIRAGIVEEVIISVRDFHD</sequence>
<feature type="binding site" evidence="15">
    <location>
        <position position="453"/>
    </location>
    <ligand>
        <name>[4Fe-4S] cluster</name>
        <dbReference type="ChEBI" id="CHEBI:49883"/>
    </ligand>
</feature>
<dbReference type="PANTHER" id="PTHR11493:SF47">
    <property type="entry name" value="SULFITE REDUCTASE [NADPH] SUBUNIT BETA"/>
    <property type="match status" value="1"/>
</dbReference>
<keyword evidence="10 15" id="KW-0411">Iron-sulfur</keyword>
<dbReference type="Proteomes" id="UP000568664">
    <property type="component" value="Unassembled WGS sequence"/>
</dbReference>
<organism evidence="19 20">
    <name type="scientific">Thalassotalea algicola</name>
    <dbReference type="NCBI Taxonomy" id="2716224"/>
    <lineage>
        <taxon>Bacteria</taxon>
        <taxon>Pseudomonadati</taxon>
        <taxon>Pseudomonadota</taxon>
        <taxon>Gammaproteobacteria</taxon>
        <taxon>Alteromonadales</taxon>
        <taxon>Colwelliaceae</taxon>
        <taxon>Thalassotalea</taxon>
    </lineage>
</organism>
<keyword evidence="11 15" id="KW-0198">Cysteine biosynthesis</keyword>
<dbReference type="InterPro" id="IPR036136">
    <property type="entry name" value="Nit/Sulf_reduc_fer-like_dom_sf"/>
</dbReference>
<dbReference type="GO" id="GO:0009337">
    <property type="term" value="C:sulfite reductase complex (NADPH)"/>
    <property type="evidence" value="ECO:0007669"/>
    <property type="project" value="InterPro"/>
</dbReference>
<proteinExistence type="inferred from homology"/>
<evidence type="ECO:0000256" key="11">
    <source>
        <dbReference type="ARBA" id="ARBA00023192"/>
    </source>
</evidence>
<dbReference type="NCBIfam" id="TIGR02041">
    <property type="entry name" value="CysI"/>
    <property type="match status" value="1"/>
</dbReference>
<dbReference type="GO" id="GO:0070814">
    <property type="term" value="P:hydrogen sulfide biosynthetic process"/>
    <property type="evidence" value="ECO:0007669"/>
    <property type="project" value="UniProtKB-UniRule"/>
</dbReference>
<reference evidence="19 20" key="1">
    <citation type="submission" date="2020-04" db="EMBL/GenBank/DDBJ databases">
        <title>Thalassotalea sp. M1531, isolated from the surface of marine red alga.</title>
        <authorList>
            <person name="Pang L."/>
            <person name="Lu D.-C."/>
        </authorList>
    </citation>
    <scope>NUCLEOTIDE SEQUENCE [LARGE SCALE GENOMIC DNA]</scope>
    <source>
        <strain evidence="19 20">M1531</strain>
    </source>
</reference>
<keyword evidence="20" id="KW-1185">Reference proteome</keyword>
<dbReference type="GO" id="GO:0020037">
    <property type="term" value="F:heme binding"/>
    <property type="evidence" value="ECO:0007669"/>
    <property type="project" value="InterPro"/>
</dbReference>
<keyword evidence="8 15" id="KW-0560">Oxidoreductase</keyword>
<dbReference type="Pfam" id="PF03460">
    <property type="entry name" value="NIR_SIR_ferr"/>
    <property type="match status" value="2"/>
</dbReference>
<dbReference type="Pfam" id="PF01077">
    <property type="entry name" value="NIR_SIR"/>
    <property type="match status" value="1"/>
</dbReference>
<evidence type="ECO:0000256" key="7">
    <source>
        <dbReference type="ARBA" id="ARBA00022857"/>
    </source>
</evidence>
<dbReference type="FunFam" id="3.30.413.10:FF:000004">
    <property type="entry name" value="Sulfite reductase [NADPH] hemoprotein beta-component"/>
    <property type="match status" value="1"/>
</dbReference>
<comment type="subunit">
    <text evidence="14 15">Alpha(8)-beta(8). The alpha component is a flavoprotein, the beta component is a hemoprotein.</text>
</comment>
<evidence type="ECO:0000256" key="12">
    <source>
        <dbReference type="ARBA" id="ARBA00052219"/>
    </source>
</evidence>
<dbReference type="RefSeq" id="WP_169075051.1">
    <property type="nucleotide sequence ID" value="NZ_JABBXH010000003.1"/>
</dbReference>
<dbReference type="InterPro" id="IPR045169">
    <property type="entry name" value="NO2/SO3_Rdtase_4Fe4S_prot"/>
</dbReference>
<dbReference type="GO" id="GO:0051539">
    <property type="term" value="F:4 iron, 4 sulfur cluster binding"/>
    <property type="evidence" value="ECO:0007669"/>
    <property type="project" value="UniProtKB-KW"/>
</dbReference>
<protein>
    <recommendedName>
        <fullName evidence="15">Sulfite reductase [NADPH] hemoprotein beta-component</fullName>
        <shortName evidence="15">SiR-HP</shortName>
        <shortName evidence="15">SiRHP</shortName>
        <ecNumber evidence="15">1.8.1.2</ecNumber>
    </recommendedName>
</protein>
<dbReference type="InterPro" id="IPR045854">
    <property type="entry name" value="NO2/SO3_Rdtase_4Fe4S_sf"/>
</dbReference>
<dbReference type="HAMAP" id="MF_01540">
    <property type="entry name" value="CysI"/>
    <property type="match status" value="1"/>
</dbReference>
<evidence type="ECO:0000256" key="4">
    <source>
        <dbReference type="ARBA" id="ARBA00022605"/>
    </source>
</evidence>
<evidence type="ECO:0000259" key="18">
    <source>
        <dbReference type="Pfam" id="PF03460"/>
    </source>
</evidence>
<dbReference type="FunFam" id="3.30.413.10:FF:000003">
    <property type="entry name" value="Sulfite reductase [NADPH] hemoprotein beta-component"/>
    <property type="match status" value="1"/>
</dbReference>
<dbReference type="InterPro" id="IPR006067">
    <property type="entry name" value="NO2/SO3_Rdtase_4Fe4S_dom"/>
</dbReference>
<comment type="similarity">
    <text evidence="2 15">Belongs to the nitrite and sulfite reductase 4Fe-4S domain family.</text>
</comment>
<dbReference type="GO" id="GO:0050311">
    <property type="term" value="F:sulfite reductase (ferredoxin) activity"/>
    <property type="evidence" value="ECO:0007669"/>
    <property type="project" value="TreeGrafter"/>
</dbReference>
<dbReference type="SUPFAM" id="SSF55124">
    <property type="entry name" value="Nitrite/Sulfite reductase N-terminal domain-like"/>
    <property type="match status" value="2"/>
</dbReference>
<keyword evidence="6 15" id="KW-0479">Metal-binding</keyword>
<keyword evidence="5 15" id="KW-0349">Heme</keyword>
<comment type="cofactor">
    <cofactor evidence="15">
        <name>[4Fe-4S] cluster</name>
        <dbReference type="ChEBI" id="CHEBI:49883"/>
    </cofactor>
    <text evidence="15">Binds 1 [4Fe-4S] cluster per subunit.</text>
</comment>
<evidence type="ECO:0000256" key="10">
    <source>
        <dbReference type="ARBA" id="ARBA00023014"/>
    </source>
</evidence>
<dbReference type="InterPro" id="IPR006066">
    <property type="entry name" value="NO2/SO3_Rdtase_FeS/sirohaem_BS"/>
</dbReference>
<comment type="catalytic activity">
    <reaction evidence="12 15">
        <text>hydrogen sulfide + 3 NADP(+) + 3 H2O = sulfite + 3 NADPH + 4 H(+)</text>
        <dbReference type="Rhea" id="RHEA:13801"/>
        <dbReference type="ChEBI" id="CHEBI:15377"/>
        <dbReference type="ChEBI" id="CHEBI:15378"/>
        <dbReference type="ChEBI" id="CHEBI:17359"/>
        <dbReference type="ChEBI" id="CHEBI:29919"/>
        <dbReference type="ChEBI" id="CHEBI:57783"/>
        <dbReference type="ChEBI" id="CHEBI:58349"/>
        <dbReference type="EC" id="1.8.1.2"/>
    </reaction>
</comment>
<evidence type="ECO:0000259" key="17">
    <source>
        <dbReference type="Pfam" id="PF01077"/>
    </source>
</evidence>
<evidence type="ECO:0000313" key="19">
    <source>
        <dbReference type="EMBL" id="NMP31703.1"/>
    </source>
</evidence>
<dbReference type="EMBL" id="JABBXH010000003">
    <property type="protein sequence ID" value="NMP31703.1"/>
    <property type="molecule type" value="Genomic_DNA"/>
</dbReference>
<comment type="pathway">
    <text evidence="1 15">Sulfur metabolism; hydrogen sulfide biosynthesis; hydrogen sulfide from sulfite (NADPH route): step 1/1.</text>
</comment>
<evidence type="ECO:0000256" key="5">
    <source>
        <dbReference type="ARBA" id="ARBA00022617"/>
    </source>
</evidence>
<feature type="domain" description="Nitrite/Sulfite reductase ferredoxin-like" evidence="18">
    <location>
        <begin position="365"/>
        <end position="426"/>
    </location>
</feature>
<keyword evidence="7 15" id="KW-0521">NADP</keyword>
<feature type="binding site" evidence="15">
    <location>
        <position position="492"/>
    </location>
    <ligand>
        <name>[4Fe-4S] cluster</name>
        <dbReference type="ChEBI" id="CHEBI:49883"/>
    </ligand>
</feature>
<dbReference type="PANTHER" id="PTHR11493">
    <property type="entry name" value="SULFITE REDUCTASE [NADPH] SUBUNIT BETA-RELATED"/>
    <property type="match status" value="1"/>
</dbReference>
<dbReference type="GO" id="GO:0019344">
    <property type="term" value="P:cysteine biosynthetic process"/>
    <property type="evidence" value="ECO:0007669"/>
    <property type="project" value="UniProtKB-KW"/>
</dbReference>
<dbReference type="GO" id="GO:0050661">
    <property type="term" value="F:NADP binding"/>
    <property type="evidence" value="ECO:0007669"/>
    <property type="project" value="InterPro"/>
</dbReference>
<feature type="domain" description="Nitrite/sulphite reductase 4Fe-4S" evidence="17">
    <location>
        <begin position="186"/>
        <end position="342"/>
    </location>
</feature>
<comment type="cofactor">
    <cofactor evidence="15">
        <name>siroheme</name>
        <dbReference type="ChEBI" id="CHEBI:60052"/>
    </cofactor>
    <text evidence="15">Binds 1 siroheme per subunit.</text>
</comment>
<evidence type="ECO:0000256" key="2">
    <source>
        <dbReference type="ARBA" id="ARBA00010429"/>
    </source>
</evidence>
<dbReference type="AlphaFoldDB" id="A0A7Y0LCK4"/>
<evidence type="ECO:0000256" key="9">
    <source>
        <dbReference type="ARBA" id="ARBA00023004"/>
    </source>
</evidence>
<dbReference type="GO" id="GO:0004783">
    <property type="term" value="F:sulfite reductase (NADPH) activity"/>
    <property type="evidence" value="ECO:0007669"/>
    <property type="project" value="UniProtKB-UniRule"/>
</dbReference>
<evidence type="ECO:0000256" key="15">
    <source>
        <dbReference type="HAMAP-Rule" id="MF_01540"/>
    </source>
</evidence>
<dbReference type="InterPro" id="IPR011786">
    <property type="entry name" value="CysI"/>
</dbReference>
<dbReference type="InterPro" id="IPR005117">
    <property type="entry name" value="NiRdtase/SiRdtase_haem-b_fer"/>
</dbReference>
<feature type="binding site" evidence="15">
    <location>
        <position position="496"/>
    </location>
    <ligand>
        <name>[4Fe-4S] cluster</name>
        <dbReference type="ChEBI" id="CHEBI:49883"/>
    </ligand>
</feature>
<evidence type="ECO:0000313" key="20">
    <source>
        <dbReference type="Proteomes" id="UP000568664"/>
    </source>
</evidence>
<feature type="region of interest" description="Disordered" evidence="16">
    <location>
        <begin position="1"/>
        <end position="24"/>
    </location>
</feature>
<dbReference type="Gene3D" id="3.30.413.10">
    <property type="entry name" value="Sulfite Reductase Hemoprotein, domain 1"/>
    <property type="match status" value="2"/>
</dbReference>
<evidence type="ECO:0000256" key="3">
    <source>
        <dbReference type="ARBA" id="ARBA00022485"/>
    </source>
</evidence>
<dbReference type="UniPathway" id="UPA00140">
    <property type="reaction ID" value="UER00207"/>
</dbReference>
<keyword evidence="4 15" id="KW-0028">Amino-acid biosynthesis</keyword>
<name>A0A7Y0LCK4_9GAMM</name>
<feature type="binding site" evidence="15">
    <location>
        <position position="447"/>
    </location>
    <ligand>
        <name>[4Fe-4S] cluster</name>
        <dbReference type="ChEBI" id="CHEBI:49883"/>
    </ligand>
</feature>
<feature type="domain" description="Nitrite/Sulfite reductase ferredoxin-like" evidence="18">
    <location>
        <begin position="93"/>
        <end position="151"/>
    </location>
</feature>
<comment type="caution">
    <text evidence="19">The sequence shown here is derived from an EMBL/GenBank/DDBJ whole genome shotgun (WGS) entry which is preliminary data.</text>
</comment>
<gene>
    <name evidence="15 19" type="primary">cysI</name>
    <name evidence="19" type="ORF">HII17_09025</name>
</gene>
<evidence type="ECO:0000256" key="8">
    <source>
        <dbReference type="ARBA" id="ARBA00023002"/>
    </source>
</evidence>
<dbReference type="GO" id="GO:0046872">
    <property type="term" value="F:metal ion binding"/>
    <property type="evidence" value="ECO:0007669"/>
    <property type="project" value="UniProtKB-KW"/>
</dbReference>
<feature type="binding site" description="axial binding residue" evidence="15">
    <location>
        <position position="496"/>
    </location>
    <ligand>
        <name>siroheme</name>
        <dbReference type="ChEBI" id="CHEBI:60052"/>
    </ligand>
    <ligandPart>
        <name>Fe</name>
        <dbReference type="ChEBI" id="CHEBI:18248"/>
    </ligandPart>
</feature>
<dbReference type="PRINTS" id="PR00397">
    <property type="entry name" value="SIROHAEM"/>
</dbReference>
<evidence type="ECO:0000256" key="6">
    <source>
        <dbReference type="ARBA" id="ARBA00022723"/>
    </source>
</evidence>
<dbReference type="NCBIfam" id="NF010029">
    <property type="entry name" value="PRK13504.1"/>
    <property type="match status" value="1"/>
</dbReference>
<comment type="function">
    <text evidence="13 15">Component of the sulfite reductase complex that catalyzes the 6-electron reduction of sulfite to sulfide. This is one of several activities required for the biosynthesis of L-cysteine from sulfate.</text>
</comment>